<dbReference type="VEuPathDB" id="TrichDB:TVAGG3_0587990"/>
<evidence type="ECO:0000256" key="1">
    <source>
        <dbReference type="SAM" id="Phobius"/>
    </source>
</evidence>
<reference evidence="2" key="1">
    <citation type="submission" date="2006-10" db="EMBL/GenBank/DDBJ databases">
        <authorList>
            <person name="Amadeo P."/>
            <person name="Zhao Q."/>
            <person name="Wortman J."/>
            <person name="Fraser-Liggett C."/>
            <person name="Carlton J."/>
        </authorList>
    </citation>
    <scope>NUCLEOTIDE SEQUENCE</scope>
    <source>
        <strain evidence="2">G3</strain>
    </source>
</reference>
<keyword evidence="1" id="KW-0812">Transmembrane</keyword>
<evidence type="ECO:0000313" key="2">
    <source>
        <dbReference type="EMBL" id="EAY01956.1"/>
    </source>
</evidence>
<proteinExistence type="predicted"/>
<protein>
    <submittedName>
        <fullName evidence="2">Uncharacterized protein</fullName>
    </submittedName>
</protein>
<dbReference type="KEGG" id="tva:4759787"/>
<reference evidence="2" key="2">
    <citation type="journal article" date="2007" name="Science">
        <title>Draft genome sequence of the sexually transmitted pathogen Trichomonas vaginalis.</title>
        <authorList>
            <person name="Carlton J.M."/>
            <person name="Hirt R.P."/>
            <person name="Silva J.C."/>
            <person name="Delcher A.L."/>
            <person name="Schatz M."/>
            <person name="Zhao Q."/>
            <person name="Wortman J.R."/>
            <person name="Bidwell S.L."/>
            <person name="Alsmark U.C.M."/>
            <person name="Besteiro S."/>
            <person name="Sicheritz-Ponten T."/>
            <person name="Noel C.J."/>
            <person name="Dacks J.B."/>
            <person name="Foster P.G."/>
            <person name="Simillion C."/>
            <person name="Van de Peer Y."/>
            <person name="Miranda-Saavedra D."/>
            <person name="Barton G.J."/>
            <person name="Westrop G.D."/>
            <person name="Mueller S."/>
            <person name="Dessi D."/>
            <person name="Fiori P.L."/>
            <person name="Ren Q."/>
            <person name="Paulsen I."/>
            <person name="Zhang H."/>
            <person name="Bastida-Corcuera F.D."/>
            <person name="Simoes-Barbosa A."/>
            <person name="Brown M.T."/>
            <person name="Hayes R.D."/>
            <person name="Mukherjee M."/>
            <person name="Okumura C.Y."/>
            <person name="Schneider R."/>
            <person name="Smith A.J."/>
            <person name="Vanacova S."/>
            <person name="Villalvazo M."/>
            <person name="Haas B.J."/>
            <person name="Pertea M."/>
            <person name="Feldblyum T.V."/>
            <person name="Utterback T.R."/>
            <person name="Shu C.L."/>
            <person name="Osoegawa K."/>
            <person name="de Jong P.J."/>
            <person name="Hrdy I."/>
            <person name="Horvathova L."/>
            <person name="Zubacova Z."/>
            <person name="Dolezal P."/>
            <person name="Malik S.B."/>
            <person name="Logsdon J.M. Jr."/>
            <person name="Henze K."/>
            <person name="Gupta A."/>
            <person name="Wang C.C."/>
            <person name="Dunne R.L."/>
            <person name="Upcroft J.A."/>
            <person name="Upcroft P."/>
            <person name="White O."/>
            <person name="Salzberg S.L."/>
            <person name="Tang P."/>
            <person name="Chiu C.-H."/>
            <person name="Lee Y.-S."/>
            <person name="Embley T.M."/>
            <person name="Coombs G.H."/>
            <person name="Mottram J.C."/>
            <person name="Tachezy J."/>
            <person name="Fraser-Liggett C.M."/>
            <person name="Johnson P.J."/>
        </authorList>
    </citation>
    <scope>NUCLEOTIDE SEQUENCE [LARGE SCALE GENOMIC DNA]</scope>
    <source>
        <strain evidence="2">G3</strain>
    </source>
</reference>
<dbReference type="InParanoid" id="A2EZD5"/>
<sequence length="331" mass="38264">MKFGRHRSSHFNPILILPIFSIALLAYTIFRISFNYVQENRQSLNLLCMDNPIKSKLSSKTDIVFMHFKSITPFNIIAIKSLKSTGCQASIVVFLNPANVKHNSDYNEMRKFDVEIVEDINYSYPIENHEKIYLEKHPHTTRVLHVSDTTIFFQKDPFSDIPSDKISFVVEPRSIKSVQDEYYTLQSCFGELTKPIKDNFMISNSLFFGNAAQYLDVLNITLSSIERLNCHTENNFKFHLNYLLWTEAFKVKNINYTFIGCEGGFTNIHWCLTDQKVDINDKGQVLTSSGFVPSGVQQFNEIRLLSDYLFAACKIQKPGKKHKKQPKVEQK</sequence>
<keyword evidence="3" id="KW-1185">Reference proteome</keyword>
<dbReference type="RefSeq" id="XP_001314466.1">
    <property type="nucleotide sequence ID" value="XM_001314445.1"/>
</dbReference>
<organism evidence="2 3">
    <name type="scientific">Trichomonas vaginalis (strain ATCC PRA-98 / G3)</name>
    <dbReference type="NCBI Taxonomy" id="412133"/>
    <lineage>
        <taxon>Eukaryota</taxon>
        <taxon>Metamonada</taxon>
        <taxon>Parabasalia</taxon>
        <taxon>Trichomonadida</taxon>
        <taxon>Trichomonadidae</taxon>
        <taxon>Trichomonas</taxon>
    </lineage>
</organism>
<gene>
    <name evidence="2" type="ORF">TVAG_430970</name>
</gene>
<dbReference type="Proteomes" id="UP000001542">
    <property type="component" value="Unassembled WGS sequence"/>
</dbReference>
<accession>A2EZD5</accession>
<name>A2EZD5_TRIV3</name>
<keyword evidence="1" id="KW-1133">Transmembrane helix</keyword>
<keyword evidence="1" id="KW-0472">Membrane</keyword>
<dbReference type="EMBL" id="DS113551">
    <property type="protein sequence ID" value="EAY01956.1"/>
    <property type="molecule type" value="Genomic_DNA"/>
</dbReference>
<feature type="transmembrane region" description="Helical" evidence="1">
    <location>
        <begin position="12"/>
        <end position="30"/>
    </location>
</feature>
<dbReference type="AlphaFoldDB" id="A2EZD5"/>
<evidence type="ECO:0000313" key="3">
    <source>
        <dbReference type="Proteomes" id="UP000001542"/>
    </source>
</evidence>
<dbReference type="VEuPathDB" id="TrichDB:TVAG_430970"/>